<proteinExistence type="predicted"/>
<dbReference type="EMBL" id="FAXN01000073">
    <property type="protein sequence ID" value="CUV66261.1"/>
    <property type="molecule type" value="Genomic_DNA"/>
</dbReference>
<dbReference type="EC" id="2.4.1.-" evidence="4"/>
<organism evidence="4">
    <name type="scientific">Sulfurovum sp. enrichment culture clone C5</name>
    <dbReference type="NCBI Taxonomy" id="497650"/>
    <lineage>
        <taxon>Bacteria</taxon>
        <taxon>Pseudomonadati</taxon>
        <taxon>Campylobacterota</taxon>
        <taxon>Epsilonproteobacteria</taxon>
        <taxon>Campylobacterales</taxon>
        <taxon>Sulfurovaceae</taxon>
        <taxon>Sulfurovum</taxon>
        <taxon>environmental samples</taxon>
    </lineage>
</organism>
<dbReference type="Gene3D" id="3.40.50.2000">
    <property type="entry name" value="Glycogen Phosphorylase B"/>
    <property type="match status" value="1"/>
</dbReference>
<dbReference type="AlphaFoldDB" id="A0A0S4XQN9"/>
<reference evidence="4" key="1">
    <citation type="submission" date="2015-11" db="EMBL/GenBank/DDBJ databases">
        <authorList>
            <person name="Zhang Y."/>
            <person name="Guo Z."/>
        </authorList>
    </citation>
    <scope>NUCLEOTIDE SEQUENCE</scope>
    <source>
        <strain evidence="4">BN30871</strain>
    </source>
</reference>
<keyword evidence="1 4" id="KW-0328">Glycosyltransferase</keyword>
<dbReference type="PANTHER" id="PTHR12526">
    <property type="entry name" value="GLYCOSYLTRANSFERASE"/>
    <property type="match status" value="1"/>
</dbReference>
<dbReference type="Pfam" id="PF00534">
    <property type="entry name" value="Glycos_transf_1"/>
    <property type="match status" value="1"/>
</dbReference>
<dbReference type="GO" id="GO:0016757">
    <property type="term" value="F:glycosyltransferase activity"/>
    <property type="evidence" value="ECO:0007669"/>
    <property type="project" value="UniProtKB-KW"/>
</dbReference>
<evidence type="ECO:0000313" key="4">
    <source>
        <dbReference type="EMBL" id="CUV66261.1"/>
    </source>
</evidence>
<protein>
    <submittedName>
        <fullName evidence="4">Putative glycosyl transferase (Part 2)</fullName>
        <ecNumber evidence="4">2.4.1.-</ecNumber>
    </submittedName>
</protein>
<dbReference type="InterPro" id="IPR001296">
    <property type="entry name" value="Glyco_trans_1"/>
</dbReference>
<sequence>MSRSIAGLVTLHPIINYQDALPVKMFEYMAAGLPVIASNIKLWEEIIKDAKCGICVDPLNPKDIAEAIEYIMTHPLEAKKMGENGKKAVVQKYNWSIEEEKLFSVYKGLSQ</sequence>
<dbReference type="PANTHER" id="PTHR12526:SF629">
    <property type="entry name" value="TEICHURONIC ACID BIOSYNTHESIS GLYCOSYLTRANSFERASE TUAH-RELATED"/>
    <property type="match status" value="1"/>
</dbReference>
<evidence type="ECO:0000259" key="3">
    <source>
        <dbReference type="Pfam" id="PF00534"/>
    </source>
</evidence>
<evidence type="ECO:0000256" key="2">
    <source>
        <dbReference type="ARBA" id="ARBA00022679"/>
    </source>
</evidence>
<name>A0A0S4XQN9_9BACT</name>
<accession>A0A0S4XQN9</accession>
<keyword evidence="2 4" id="KW-0808">Transferase</keyword>
<feature type="domain" description="Glycosyl transferase family 1" evidence="3">
    <location>
        <begin position="10"/>
        <end position="87"/>
    </location>
</feature>
<gene>
    <name evidence="4" type="primary">wblG</name>
    <name evidence="4" type="ORF">BN3087_70001</name>
</gene>
<dbReference type="SUPFAM" id="SSF53756">
    <property type="entry name" value="UDP-Glycosyltransferase/glycogen phosphorylase"/>
    <property type="match status" value="1"/>
</dbReference>
<evidence type="ECO:0000256" key="1">
    <source>
        <dbReference type="ARBA" id="ARBA00022676"/>
    </source>
</evidence>